<protein>
    <recommendedName>
        <fullName evidence="2">Reverse transcriptase domain-containing protein</fullName>
    </recommendedName>
</protein>
<dbReference type="Pfam" id="PF00078">
    <property type="entry name" value="RVT_1"/>
    <property type="match status" value="1"/>
</dbReference>
<gene>
    <name evidence="3" type="ORF">U9M48_031774</name>
</gene>
<dbReference type="InterPro" id="IPR000477">
    <property type="entry name" value="RT_dom"/>
</dbReference>
<evidence type="ECO:0000313" key="4">
    <source>
        <dbReference type="Proteomes" id="UP001341281"/>
    </source>
</evidence>
<accession>A0AAQ3U7J1</accession>
<feature type="non-terminal residue" evidence="3">
    <location>
        <position position="1"/>
    </location>
</feature>
<dbReference type="SUPFAM" id="SSF56672">
    <property type="entry name" value="DNA/RNA polymerases"/>
    <property type="match status" value="1"/>
</dbReference>
<dbReference type="PANTHER" id="PTHR33116:SF87">
    <property type="entry name" value="OS01G0158850 PROTEIN"/>
    <property type="match status" value="1"/>
</dbReference>
<dbReference type="Gene3D" id="3.30.70.270">
    <property type="match status" value="1"/>
</dbReference>
<dbReference type="CDD" id="cd01650">
    <property type="entry name" value="RT_nLTR_like"/>
    <property type="match status" value="1"/>
</dbReference>
<dbReference type="AlphaFoldDB" id="A0AAQ3U7J1"/>
<proteinExistence type="predicted"/>
<dbReference type="EMBL" id="CP144751">
    <property type="protein sequence ID" value="WVZ84785.1"/>
    <property type="molecule type" value="Genomic_DNA"/>
</dbReference>
<name>A0AAQ3U7J1_PASNO</name>
<dbReference type="PANTHER" id="PTHR33116">
    <property type="entry name" value="REVERSE TRANSCRIPTASE ZINC-BINDING DOMAIN-CONTAINING PROTEIN-RELATED-RELATED"/>
    <property type="match status" value="1"/>
</dbReference>
<evidence type="ECO:0000256" key="1">
    <source>
        <dbReference type="SAM" id="Phobius"/>
    </source>
</evidence>
<dbReference type="InterPro" id="IPR043128">
    <property type="entry name" value="Rev_trsase/Diguanyl_cyclase"/>
</dbReference>
<keyword evidence="1" id="KW-0812">Transmembrane</keyword>
<keyword evidence="1" id="KW-0472">Membrane</keyword>
<keyword evidence="1" id="KW-1133">Transmembrane helix</keyword>
<dbReference type="PROSITE" id="PS50878">
    <property type="entry name" value="RT_POL"/>
    <property type="match status" value="1"/>
</dbReference>
<evidence type="ECO:0000313" key="3">
    <source>
        <dbReference type="EMBL" id="WVZ84785.1"/>
    </source>
</evidence>
<evidence type="ECO:0000259" key="2">
    <source>
        <dbReference type="PROSITE" id="PS50878"/>
    </source>
</evidence>
<feature type="domain" description="Reverse transcriptase" evidence="2">
    <location>
        <begin position="1"/>
        <end position="174"/>
    </location>
</feature>
<organism evidence="3 4">
    <name type="scientific">Paspalum notatum var. saurae</name>
    <dbReference type="NCBI Taxonomy" id="547442"/>
    <lineage>
        <taxon>Eukaryota</taxon>
        <taxon>Viridiplantae</taxon>
        <taxon>Streptophyta</taxon>
        <taxon>Embryophyta</taxon>
        <taxon>Tracheophyta</taxon>
        <taxon>Spermatophyta</taxon>
        <taxon>Magnoliopsida</taxon>
        <taxon>Liliopsida</taxon>
        <taxon>Poales</taxon>
        <taxon>Poaceae</taxon>
        <taxon>PACMAD clade</taxon>
        <taxon>Panicoideae</taxon>
        <taxon>Andropogonodae</taxon>
        <taxon>Paspaleae</taxon>
        <taxon>Paspalinae</taxon>
        <taxon>Paspalum</taxon>
    </lineage>
</organism>
<dbReference type="InterPro" id="IPR043502">
    <property type="entry name" value="DNA/RNA_pol_sf"/>
</dbReference>
<feature type="transmembrane region" description="Helical" evidence="1">
    <location>
        <begin position="202"/>
        <end position="223"/>
    </location>
</feature>
<keyword evidence="4" id="KW-1185">Reference proteome</keyword>
<sequence length="249" mass="28279">VHKSAEQGLILKLDYEKAYDRVSWDFFFEILGFYPLWCVWIKRLVIGDCVGVVLNEEDSNFFKTGKGLKQGDPISPLLFNLVVDVLTRMLFKEAELVLLEYADDTILFSSLDTSCLINLKCILTLFERISGMRINFNKSEIVTLNVGSEVAHEASHLLGCPVGSLPLKYLGVPLHFDKLYIEDIQPQVDKMMKGIAGWRGKLLSYGAHLVLIISCLANIPVYLLSFIKFPKWAIKLINTRMANCLWDDI</sequence>
<dbReference type="Proteomes" id="UP001341281">
    <property type="component" value="Chromosome 07"/>
</dbReference>
<reference evidence="3 4" key="1">
    <citation type="submission" date="2024-02" db="EMBL/GenBank/DDBJ databases">
        <title>High-quality chromosome-scale genome assembly of Pensacola bahiagrass (Paspalum notatum Flugge var. saurae).</title>
        <authorList>
            <person name="Vega J.M."/>
            <person name="Podio M."/>
            <person name="Orjuela J."/>
            <person name="Siena L.A."/>
            <person name="Pessino S.C."/>
            <person name="Combes M.C."/>
            <person name="Mariac C."/>
            <person name="Albertini E."/>
            <person name="Pupilli F."/>
            <person name="Ortiz J.P.A."/>
            <person name="Leblanc O."/>
        </authorList>
    </citation>
    <scope>NUCLEOTIDE SEQUENCE [LARGE SCALE GENOMIC DNA]</scope>
    <source>
        <strain evidence="3">R1</strain>
        <tissue evidence="3">Leaf</tissue>
    </source>
</reference>